<dbReference type="GO" id="GO:0061982">
    <property type="term" value="P:meiosis I cell cycle process"/>
    <property type="evidence" value="ECO:0007669"/>
    <property type="project" value="UniProtKB-ARBA"/>
</dbReference>
<feature type="compositionally biased region" description="Polar residues" evidence="3">
    <location>
        <begin position="461"/>
        <end position="475"/>
    </location>
</feature>
<accession>A0A4S4N334</accession>
<dbReference type="InterPro" id="IPR014721">
    <property type="entry name" value="Ribsml_uS5_D2-typ_fold_subgr"/>
</dbReference>
<feature type="compositionally biased region" description="Basic and acidic residues" evidence="3">
    <location>
        <begin position="620"/>
        <end position="635"/>
    </location>
</feature>
<dbReference type="GO" id="GO:0016887">
    <property type="term" value="F:ATP hydrolysis activity"/>
    <property type="evidence" value="ECO:0007669"/>
    <property type="project" value="InterPro"/>
</dbReference>
<evidence type="ECO:0000256" key="3">
    <source>
        <dbReference type="SAM" id="MobiDB-lite"/>
    </source>
</evidence>
<dbReference type="InterPro" id="IPR014790">
    <property type="entry name" value="MutL_C"/>
</dbReference>
<organism evidence="6 7">
    <name type="scientific">Antrodiella citrinella</name>
    <dbReference type="NCBI Taxonomy" id="2447956"/>
    <lineage>
        <taxon>Eukaryota</taxon>
        <taxon>Fungi</taxon>
        <taxon>Dikarya</taxon>
        <taxon>Basidiomycota</taxon>
        <taxon>Agaricomycotina</taxon>
        <taxon>Agaricomycetes</taxon>
        <taxon>Polyporales</taxon>
        <taxon>Steccherinaceae</taxon>
        <taxon>Antrodiella</taxon>
    </lineage>
</organism>
<dbReference type="GO" id="GO:0030983">
    <property type="term" value="F:mismatched DNA binding"/>
    <property type="evidence" value="ECO:0007669"/>
    <property type="project" value="InterPro"/>
</dbReference>
<dbReference type="CDD" id="cd03484">
    <property type="entry name" value="MutL_Trans_hPMS_2_like"/>
    <property type="match status" value="1"/>
</dbReference>
<protein>
    <recommendedName>
        <fullName evidence="8">DNA mismatch repair protein S5 domain-containing protein</fullName>
    </recommendedName>
</protein>
<dbReference type="InterPro" id="IPR042120">
    <property type="entry name" value="MutL_C_dimsub"/>
</dbReference>
<dbReference type="GO" id="GO:0006298">
    <property type="term" value="P:mismatch repair"/>
    <property type="evidence" value="ECO:0007669"/>
    <property type="project" value="InterPro"/>
</dbReference>
<feature type="compositionally biased region" description="Basic and acidic residues" evidence="3">
    <location>
        <begin position="684"/>
        <end position="694"/>
    </location>
</feature>
<dbReference type="InterPro" id="IPR038973">
    <property type="entry name" value="MutL/Mlh/Pms-like"/>
</dbReference>
<evidence type="ECO:0000256" key="1">
    <source>
        <dbReference type="ARBA" id="ARBA00006082"/>
    </source>
</evidence>
<dbReference type="EMBL" id="SGPM01000092">
    <property type="protein sequence ID" value="THH30140.1"/>
    <property type="molecule type" value="Genomic_DNA"/>
</dbReference>
<feature type="compositionally biased region" description="Basic and acidic residues" evidence="3">
    <location>
        <begin position="447"/>
        <end position="458"/>
    </location>
</feature>
<dbReference type="Pfam" id="PF01119">
    <property type="entry name" value="DNA_mis_repair"/>
    <property type="match status" value="1"/>
</dbReference>
<dbReference type="FunFam" id="3.30.565.10:FF:000014">
    <property type="entry name" value="Mismatch repair endonuclease pms1, putative"/>
    <property type="match status" value="1"/>
</dbReference>
<proteinExistence type="inferred from homology"/>
<feature type="region of interest" description="Disordered" evidence="3">
    <location>
        <begin position="774"/>
        <end position="808"/>
    </location>
</feature>
<dbReference type="SUPFAM" id="SSF55874">
    <property type="entry name" value="ATPase domain of HSP90 chaperone/DNA topoisomerase II/histidine kinase"/>
    <property type="match status" value="1"/>
</dbReference>
<dbReference type="Pfam" id="PF08676">
    <property type="entry name" value="MutL_C"/>
    <property type="match status" value="1"/>
</dbReference>
<dbReference type="OrthoDB" id="10263226at2759"/>
<dbReference type="Gene3D" id="3.30.230.10">
    <property type="match status" value="1"/>
</dbReference>
<dbReference type="InterPro" id="IPR014762">
    <property type="entry name" value="DNA_mismatch_repair_CS"/>
</dbReference>
<dbReference type="InterPro" id="IPR036890">
    <property type="entry name" value="HATPase_C_sf"/>
</dbReference>
<evidence type="ECO:0000259" key="4">
    <source>
        <dbReference type="SMART" id="SM00853"/>
    </source>
</evidence>
<feature type="compositionally biased region" description="Polar residues" evidence="3">
    <location>
        <begin position="376"/>
        <end position="387"/>
    </location>
</feature>
<feature type="domain" description="DNA mismatch repair protein S5" evidence="5">
    <location>
        <begin position="224"/>
        <end position="365"/>
    </location>
</feature>
<dbReference type="SUPFAM" id="SSF54211">
    <property type="entry name" value="Ribosomal protein S5 domain 2-like"/>
    <property type="match status" value="1"/>
</dbReference>
<dbReference type="InterPro" id="IPR037198">
    <property type="entry name" value="MutL_C_sf"/>
</dbReference>
<dbReference type="PROSITE" id="PS00058">
    <property type="entry name" value="DNA_MISMATCH_REPAIR_1"/>
    <property type="match status" value="1"/>
</dbReference>
<dbReference type="SMART" id="SM01340">
    <property type="entry name" value="DNA_mis_repair"/>
    <property type="match status" value="1"/>
</dbReference>
<dbReference type="InterPro" id="IPR013507">
    <property type="entry name" value="DNA_mismatch_S5_2-like"/>
</dbReference>
<dbReference type="InterPro" id="IPR002099">
    <property type="entry name" value="MutL/Mlh/PMS"/>
</dbReference>
<name>A0A4S4N334_9APHY</name>
<feature type="region of interest" description="Disordered" evidence="3">
    <location>
        <begin position="376"/>
        <end position="742"/>
    </location>
</feature>
<feature type="compositionally biased region" description="Acidic residues" evidence="3">
    <location>
        <begin position="643"/>
        <end position="661"/>
    </location>
</feature>
<evidence type="ECO:0000313" key="7">
    <source>
        <dbReference type="Proteomes" id="UP000308730"/>
    </source>
</evidence>
<comment type="caution">
    <text evidence="6">The sequence shown here is derived from an EMBL/GenBank/DDBJ whole genome shotgun (WGS) entry which is preliminary data.</text>
</comment>
<dbReference type="PANTHER" id="PTHR10073">
    <property type="entry name" value="DNA MISMATCH REPAIR PROTEIN MLH, PMS, MUTL"/>
    <property type="match status" value="1"/>
</dbReference>
<keyword evidence="2" id="KW-0227">DNA damage</keyword>
<evidence type="ECO:0000256" key="2">
    <source>
        <dbReference type="ARBA" id="ARBA00022763"/>
    </source>
</evidence>
<dbReference type="Gene3D" id="3.30.1540.20">
    <property type="entry name" value="MutL, C-terminal domain, dimerisation subdomain"/>
    <property type="match status" value="1"/>
</dbReference>
<feature type="compositionally biased region" description="Acidic residues" evidence="3">
    <location>
        <begin position="581"/>
        <end position="609"/>
    </location>
</feature>
<dbReference type="PANTHER" id="PTHR10073:SF52">
    <property type="entry name" value="MISMATCH REPAIR ENDONUCLEASE PMS2"/>
    <property type="match status" value="1"/>
</dbReference>
<dbReference type="CDD" id="cd16926">
    <property type="entry name" value="HATPase_MutL-MLH-PMS-like"/>
    <property type="match status" value="1"/>
</dbReference>
<dbReference type="SMART" id="SM00853">
    <property type="entry name" value="MutL_C"/>
    <property type="match status" value="1"/>
</dbReference>
<evidence type="ECO:0008006" key="8">
    <source>
        <dbReference type="Google" id="ProtNLM"/>
    </source>
</evidence>
<dbReference type="GO" id="GO:0032389">
    <property type="term" value="C:MutLalpha complex"/>
    <property type="evidence" value="ECO:0007669"/>
    <property type="project" value="TreeGrafter"/>
</dbReference>
<sequence>MAQAIKGIDAQSVHRITSGQVVVDLQTAVKELVENSLDAGATNIEVRFKEYGIDSVEVIDNGSGICPNDYEAVALKHHTSKLASFEDLSSVMTFGFRGEALSSLCALSESVTVSTSTATEAPMGTVLEFDKTGKLTNKSGRTARQRGTTVTFTNLFKSLPVRRKELERNAKREFGKALNLLNAYALVPCANENKGVRLTCSNSVKGKKIAQLRTDGSRSTRASVSALWGPKSLENLVDLDLRFQVEMEKVILRRQGIKDKDAVRSIEVRVCGLVSKFVVGGGRSGTDRQFFFVNGRPCNPSKVQKAFNEVYRTFNANQSPFVVADFIVPTDSLDINVSPDKRTIFIHSENSLIQALKAALEEMFAPSRSTYNINTQNTTVFTTPQRTSSKEPLFIEDDDGDDTIGAPTSQDDGFGEPTLLQEPATEASATDPGARDSASLPPEETDNAARDETGDHRPMSPSATQMMMDVSESSPPSTPKPATRSSSASDHVSRTPPAASSSKRDTTSSTRPRVVQMVLSTENAAWNLRRSADSDSDRPRKKQKTDSGGARKASSGANKDLIKQLVDFARSGSQVTLCKDAEEEEIEEEDAEEVEEERMEPSEDLDQEADAIPSEPGDEESQRILSEDFAAHRDGNGLPSEGHEEDEASEAEAEAEAEDDIRDVNMADVSHVTGSVEQEDSEDDHLPDPIKEDAQTYEDIPVIDVSQLDDPSQFHLDTPSSHPVQDEDESAISDSSRGAPLSPEIVRTKDEDGISVHFDLDALTTSWQRLGQRLTSRRAAPVAAERTSAEQTALSRDARSTGTEEDGNASEVLSRVLDKADFLTMEVVGQFNKGFIITRLRKDQNGMGPGSVGSHLDDLFIVDQHAADEKYNFERLQATTRIEAQKLYRPLPLELTAADELIAVDNLDVLRDNGFEVAVDEENESGGNRQLNLVAQPISKNTVFDMKDLEELIHLIRDHPRGQMVRCSKARTLKAQQMLSVSFSLRI</sequence>
<dbReference type="AlphaFoldDB" id="A0A4S4N334"/>
<dbReference type="Proteomes" id="UP000308730">
    <property type="component" value="Unassembled WGS sequence"/>
</dbReference>
<dbReference type="GO" id="GO:0005524">
    <property type="term" value="F:ATP binding"/>
    <property type="evidence" value="ECO:0007669"/>
    <property type="project" value="InterPro"/>
</dbReference>
<dbReference type="GO" id="GO:0140664">
    <property type="term" value="F:ATP-dependent DNA damage sensor activity"/>
    <property type="evidence" value="ECO:0007669"/>
    <property type="project" value="InterPro"/>
</dbReference>
<gene>
    <name evidence="6" type="ORF">EUX98_g4035</name>
</gene>
<dbReference type="Pfam" id="PF13589">
    <property type="entry name" value="HATPase_c_3"/>
    <property type="match status" value="1"/>
</dbReference>
<comment type="similarity">
    <text evidence="1">Belongs to the DNA mismatch repair MutL/HexB family.</text>
</comment>
<dbReference type="Gene3D" id="3.30.565.10">
    <property type="entry name" value="Histidine kinase-like ATPase, C-terminal domain"/>
    <property type="match status" value="1"/>
</dbReference>
<keyword evidence="7" id="KW-1185">Reference proteome</keyword>
<evidence type="ECO:0000313" key="6">
    <source>
        <dbReference type="EMBL" id="THH30140.1"/>
    </source>
</evidence>
<evidence type="ECO:0000259" key="5">
    <source>
        <dbReference type="SMART" id="SM01340"/>
    </source>
</evidence>
<dbReference type="NCBIfam" id="TIGR00585">
    <property type="entry name" value="mutl"/>
    <property type="match status" value="1"/>
</dbReference>
<dbReference type="InterPro" id="IPR020568">
    <property type="entry name" value="Ribosomal_Su5_D2-typ_SF"/>
</dbReference>
<feature type="domain" description="MutL C-terminal dimerisation" evidence="4">
    <location>
        <begin position="827"/>
        <end position="979"/>
    </location>
</feature>
<reference evidence="6 7" key="1">
    <citation type="submission" date="2019-02" db="EMBL/GenBank/DDBJ databases">
        <title>Genome sequencing of the rare red list fungi Antrodiella citrinella (Flaviporus citrinellus).</title>
        <authorList>
            <person name="Buettner E."/>
            <person name="Kellner H."/>
        </authorList>
    </citation>
    <scope>NUCLEOTIDE SEQUENCE [LARGE SCALE GENOMIC DNA]</scope>
    <source>
        <strain evidence="6 7">DSM 108506</strain>
    </source>
</reference>
<dbReference type="SUPFAM" id="SSF118116">
    <property type="entry name" value="DNA mismatch repair protein MutL"/>
    <property type="match status" value="1"/>
</dbReference>